<dbReference type="GO" id="GO:0003676">
    <property type="term" value="F:nucleic acid binding"/>
    <property type="evidence" value="ECO:0007669"/>
    <property type="project" value="InterPro"/>
</dbReference>
<sequence>MSPPATAVSVEVRPKDRLEVLFEELAELTGQRNAIDGRIVEIVAEIDRDELCGITGARSVPALVAWKTGCSPANARTIATIAHRLAEFPRCAGGMRQGRLSADQVGVIAARAGTGSDEHYAQLAAVATVNQLRTAVRLEPRPAPEPRPEELERSFTTTTTEAGSCYRITLPHPEAAKFDAAVASHRDALIAEWKHDHDTGAGDQRPPVPGTVEAFMRLVEAGWDVEVARRPHGQHTTVVVHLDVEQPAAALHRGPLLSDADRQYLSCDATGEVWFERHGEVIGAGRATRLINRRLRRALEHRDRTCVVPGCGATRGLHAHHLRHWEHGGTTELANLVLLCPYHHRSHHRGVLTITGPAHALTVTDTTGRPLSPGSLARPPTKPPPAVPPCPGPIGERADWWWYTPFQPQPQPPPPTN</sequence>
<accession>A0A329KT80</accession>
<organism evidence="4 5">
    <name type="scientific">Mycobacterium colombiense</name>
    <dbReference type="NCBI Taxonomy" id="339268"/>
    <lineage>
        <taxon>Bacteria</taxon>
        <taxon>Bacillati</taxon>
        <taxon>Actinomycetota</taxon>
        <taxon>Actinomycetes</taxon>
        <taxon>Mycobacteriales</taxon>
        <taxon>Mycobacteriaceae</taxon>
        <taxon>Mycobacterium</taxon>
        <taxon>Mycobacterium avium complex (MAC)</taxon>
    </lineage>
</organism>
<dbReference type="InterPro" id="IPR002711">
    <property type="entry name" value="HNH"/>
</dbReference>
<evidence type="ECO:0000259" key="3">
    <source>
        <dbReference type="SMART" id="SM00507"/>
    </source>
</evidence>
<dbReference type="EMBL" id="QMEU01000007">
    <property type="protein sequence ID" value="RAU98813.1"/>
    <property type="molecule type" value="Genomic_DNA"/>
</dbReference>
<evidence type="ECO:0000256" key="2">
    <source>
        <dbReference type="SAM" id="MobiDB-lite"/>
    </source>
</evidence>
<evidence type="ECO:0000313" key="4">
    <source>
        <dbReference type="EMBL" id="RAU98813.1"/>
    </source>
</evidence>
<name>A0A329KT80_9MYCO</name>
<dbReference type="AlphaFoldDB" id="A0A329KT80"/>
<dbReference type="GO" id="GO:0008270">
    <property type="term" value="F:zinc ion binding"/>
    <property type="evidence" value="ECO:0007669"/>
    <property type="project" value="InterPro"/>
</dbReference>
<proteinExistence type="inferred from homology"/>
<gene>
    <name evidence="4" type="ORF">DQP58_05020</name>
</gene>
<protein>
    <recommendedName>
        <fullName evidence="3">HNH nuclease domain-containing protein</fullName>
    </recommendedName>
</protein>
<dbReference type="Pfam" id="PF01844">
    <property type="entry name" value="HNH"/>
    <property type="match status" value="1"/>
</dbReference>
<evidence type="ECO:0000313" key="5">
    <source>
        <dbReference type="Proteomes" id="UP000250347"/>
    </source>
</evidence>
<evidence type="ECO:0000256" key="1">
    <source>
        <dbReference type="ARBA" id="ARBA00023450"/>
    </source>
</evidence>
<dbReference type="Pfam" id="PF02720">
    <property type="entry name" value="DUF222"/>
    <property type="match status" value="1"/>
</dbReference>
<dbReference type="GO" id="GO:0004519">
    <property type="term" value="F:endonuclease activity"/>
    <property type="evidence" value="ECO:0007669"/>
    <property type="project" value="InterPro"/>
</dbReference>
<comment type="similarity">
    <text evidence="1">Belongs to the Rv1128c/1148c/1588c/1702c/1945/3466 family.</text>
</comment>
<feature type="region of interest" description="Disordered" evidence="2">
    <location>
        <begin position="363"/>
        <end position="393"/>
    </location>
</feature>
<reference evidence="4 5" key="1">
    <citation type="submission" date="2018-06" db="EMBL/GenBank/DDBJ databases">
        <title>NTM in soil in Japan.</title>
        <authorList>
            <person name="Ohya K."/>
        </authorList>
    </citation>
    <scope>NUCLEOTIDE SEQUENCE [LARGE SCALE GENOMIC DNA]</scope>
    <source>
        <strain evidence="4 5">GF76</strain>
    </source>
</reference>
<dbReference type="SMART" id="SM00507">
    <property type="entry name" value="HNHc"/>
    <property type="match status" value="1"/>
</dbReference>
<dbReference type="InterPro" id="IPR003870">
    <property type="entry name" value="DUF222"/>
</dbReference>
<dbReference type="InterPro" id="IPR003615">
    <property type="entry name" value="HNH_nuc"/>
</dbReference>
<dbReference type="Proteomes" id="UP000250347">
    <property type="component" value="Unassembled WGS sequence"/>
</dbReference>
<dbReference type="Gene3D" id="1.10.30.50">
    <property type="match status" value="1"/>
</dbReference>
<feature type="domain" description="HNH nuclease" evidence="3">
    <location>
        <begin position="294"/>
        <end position="345"/>
    </location>
</feature>
<dbReference type="RefSeq" id="WP_112707387.1">
    <property type="nucleotide sequence ID" value="NZ_QMEU01000007.1"/>
</dbReference>
<comment type="caution">
    <text evidence="4">The sequence shown here is derived from an EMBL/GenBank/DDBJ whole genome shotgun (WGS) entry which is preliminary data.</text>
</comment>
<feature type="compositionally biased region" description="Pro residues" evidence="2">
    <location>
        <begin position="380"/>
        <end position="392"/>
    </location>
</feature>
<dbReference type="CDD" id="cd00085">
    <property type="entry name" value="HNHc"/>
    <property type="match status" value="1"/>
</dbReference>